<dbReference type="EMBL" id="AMPO01000003">
    <property type="protein sequence ID" value="EKF86112.1"/>
    <property type="molecule type" value="Genomic_DNA"/>
</dbReference>
<dbReference type="InterPro" id="IPR004096">
    <property type="entry name" value="V4R"/>
</dbReference>
<dbReference type="InterPro" id="IPR024096">
    <property type="entry name" value="NO_sig/Golgi_transp_ligand-bd"/>
</dbReference>
<dbReference type="PANTHER" id="PTHR35090:SF2">
    <property type="entry name" value="ARSR FAMILY TRANSCRIPTIONAL REGULATOR"/>
    <property type="match status" value="1"/>
</dbReference>
<dbReference type="RefSeq" id="WP_004030044.1">
    <property type="nucleotide sequence ID" value="NZ_AMPO01000003.1"/>
</dbReference>
<dbReference type="CDD" id="cd00090">
    <property type="entry name" value="HTH_ARSR"/>
    <property type="match status" value="1"/>
</dbReference>
<feature type="domain" description="4-vinyl reductase 4VR" evidence="2">
    <location>
        <begin position="219"/>
        <end position="280"/>
    </location>
</feature>
<dbReference type="GO" id="GO:0003700">
    <property type="term" value="F:DNA-binding transcription factor activity"/>
    <property type="evidence" value="ECO:0007669"/>
    <property type="project" value="InterPro"/>
</dbReference>
<dbReference type="SUPFAM" id="SSF111126">
    <property type="entry name" value="Ligand-binding domain in the NO signalling and Golgi transport"/>
    <property type="match status" value="1"/>
</dbReference>
<dbReference type="Proteomes" id="UP000007360">
    <property type="component" value="Unassembled WGS sequence"/>
</dbReference>
<dbReference type="PANTHER" id="PTHR35090">
    <property type="entry name" value="DNA-DIRECTED RNA POLYMERASE SUBUNIT I"/>
    <property type="match status" value="1"/>
</dbReference>
<evidence type="ECO:0000259" key="1">
    <source>
        <dbReference type="SMART" id="SM00418"/>
    </source>
</evidence>
<protein>
    <submittedName>
        <fullName evidence="3">ArsR family transcriptional regulator</fullName>
    </submittedName>
</protein>
<dbReference type="Pfam" id="PF01022">
    <property type="entry name" value="HTH_5"/>
    <property type="match status" value="1"/>
</dbReference>
<dbReference type="SMART" id="SM00418">
    <property type="entry name" value="HTH_ARSR"/>
    <property type="match status" value="1"/>
</dbReference>
<name>K2R4F7_METFP</name>
<dbReference type="Pfam" id="PF02830">
    <property type="entry name" value="V4R"/>
    <property type="match status" value="1"/>
</dbReference>
<dbReference type="InterPro" id="IPR036388">
    <property type="entry name" value="WH-like_DNA-bd_sf"/>
</dbReference>
<dbReference type="SMART" id="SM00989">
    <property type="entry name" value="V4R"/>
    <property type="match status" value="1"/>
</dbReference>
<organism evidence="3 4">
    <name type="scientific">Methanobacterium formicicum (strain DSM 3637 / PP1)</name>
    <dbReference type="NCBI Taxonomy" id="1204725"/>
    <lineage>
        <taxon>Archaea</taxon>
        <taxon>Methanobacteriati</taxon>
        <taxon>Methanobacteriota</taxon>
        <taxon>Methanomada group</taxon>
        <taxon>Methanobacteria</taxon>
        <taxon>Methanobacteriales</taxon>
        <taxon>Methanobacteriaceae</taxon>
        <taxon>Methanobacterium</taxon>
    </lineage>
</organism>
<gene>
    <name evidence="3" type="ORF">A994_04130</name>
</gene>
<dbReference type="InterPro" id="IPR036390">
    <property type="entry name" value="WH_DNA-bd_sf"/>
</dbReference>
<feature type="domain" description="HTH arsR-type" evidence="1">
    <location>
        <begin position="43"/>
        <end position="126"/>
    </location>
</feature>
<dbReference type="InterPro" id="IPR011991">
    <property type="entry name" value="ArsR-like_HTH"/>
</dbReference>
<evidence type="ECO:0000313" key="4">
    <source>
        <dbReference type="Proteomes" id="UP000007360"/>
    </source>
</evidence>
<dbReference type="InterPro" id="IPR001845">
    <property type="entry name" value="HTH_ArsR_DNA-bd_dom"/>
</dbReference>
<evidence type="ECO:0000313" key="3">
    <source>
        <dbReference type="EMBL" id="EKF86112.1"/>
    </source>
</evidence>
<evidence type="ECO:0000259" key="2">
    <source>
        <dbReference type="SMART" id="SM00989"/>
    </source>
</evidence>
<reference evidence="3 4" key="1">
    <citation type="journal article" date="2012" name="J. Bacteriol.">
        <title>Draft genome sequence of Methanobacterium formicicum DSM 3637, an archaebacterium isolated from the methane producer amoeba Pelomyxa palustris.</title>
        <authorList>
            <person name="Gutierrez G."/>
        </authorList>
    </citation>
    <scope>NUCLEOTIDE SEQUENCE [LARGE SCALE GENOMIC DNA]</scope>
    <source>
        <strain evidence="4">DSM 3637 / PP1</strain>
    </source>
</reference>
<sequence length="280" mass="31568">MVKNNINHDPPTIEGDITSSINENNSDIKNDNHISNSENIQIELFATPSGVKAVKSPVRVKILSMLREGDLSFDELVKFSGRAKSTVSSHLKSLSREGIISSRVDPYDARKKIFFIQSEYIGKLQREQLQEDISAYIQRYISSENDPFEFFRLIFHTIRISLLTQGVDIDPILHEAGLKVGEALYEKVKDPNKDTFLGNIASFWQTHSLGTVTIKTLEPLTISVQDCFECSGLPYLGRPACAFDSGILESLFSLYNNEKAKVKETKCYALGDKYCRFVIE</sequence>
<comment type="caution">
    <text evidence="3">The sequence shown here is derived from an EMBL/GenBank/DDBJ whole genome shotgun (WGS) entry which is preliminary data.</text>
</comment>
<proteinExistence type="predicted"/>
<dbReference type="SUPFAM" id="SSF46785">
    <property type="entry name" value="Winged helix' DNA-binding domain"/>
    <property type="match status" value="1"/>
</dbReference>
<dbReference type="OrthoDB" id="371687at2157"/>
<dbReference type="PATRIC" id="fig|1204725.3.peg.828"/>
<dbReference type="Gene3D" id="1.10.10.10">
    <property type="entry name" value="Winged helix-like DNA-binding domain superfamily/Winged helix DNA-binding domain"/>
    <property type="match status" value="1"/>
</dbReference>
<dbReference type="AlphaFoldDB" id="K2R4F7"/>
<keyword evidence="4" id="KW-1185">Reference proteome</keyword>
<accession>K2R4F7</accession>
<dbReference type="Gene3D" id="3.30.1380.20">
    <property type="entry name" value="Trafficking protein particle complex subunit 3"/>
    <property type="match status" value="1"/>
</dbReference>